<proteinExistence type="predicted"/>
<feature type="compositionally biased region" description="Basic and acidic residues" evidence="1">
    <location>
        <begin position="11"/>
        <end position="26"/>
    </location>
</feature>
<gene>
    <name evidence="2" type="ORF">MNOR_LOCUS11676</name>
</gene>
<reference evidence="2 3" key="1">
    <citation type="submission" date="2024-05" db="EMBL/GenBank/DDBJ databases">
        <authorList>
            <person name="Wallberg A."/>
        </authorList>
    </citation>
    <scope>NUCLEOTIDE SEQUENCE [LARGE SCALE GENOMIC DNA]</scope>
</reference>
<evidence type="ECO:0000313" key="2">
    <source>
        <dbReference type="EMBL" id="CAL4081988.1"/>
    </source>
</evidence>
<feature type="region of interest" description="Disordered" evidence="1">
    <location>
        <begin position="1"/>
        <end position="108"/>
    </location>
</feature>
<dbReference type="Proteomes" id="UP001497623">
    <property type="component" value="Unassembled WGS sequence"/>
</dbReference>
<evidence type="ECO:0000313" key="3">
    <source>
        <dbReference type="Proteomes" id="UP001497623"/>
    </source>
</evidence>
<organism evidence="2 3">
    <name type="scientific">Meganyctiphanes norvegica</name>
    <name type="common">Northern krill</name>
    <name type="synonym">Thysanopoda norvegica</name>
    <dbReference type="NCBI Taxonomy" id="48144"/>
    <lineage>
        <taxon>Eukaryota</taxon>
        <taxon>Metazoa</taxon>
        <taxon>Ecdysozoa</taxon>
        <taxon>Arthropoda</taxon>
        <taxon>Crustacea</taxon>
        <taxon>Multicrustacea</taxon>
        <taxon>Malacostraca</taxon>
        <taxon>Eumalacostraca</taxon>
        <taxon>Eucarida</taxon>
        <taxon>Euphausiacea</taxon>
        <taxon>Euphausiidae</taxon>
        <taxon>Meganyctiphanes</taxon>
    </lineage>
</organism>
<accession>A0AAV2QDL8</accession>
<dbReference type="AlphaFoldDB" id="A0AAV2QDL8"/>
<keyword evidence="3" id="KW-1185">Reference proteome</keyword>
<protein>
    <submittedName>
        <fullName evidence="2">Uncharacterized protein</fullName>
    </submittedName>
</protein>
<sequence length="132" mass="13524">MAMTGLLVKRLQGDKREYYTHEDSPKVNDTQGGVAAGELHPKAREALEGVSSSEEPESSSATAATLPADIAERGPRDAAGTGGSKTSLGGEQAEAGAGGPGHHRPASPMRHVKRIGAAVAKGVRSCWAHICG</sequence>
<name>A0AAV2QDL8_MEGNR</name>
<comment type="caution">
    <text evidence="2">The sequence shown here is derived from an EMBL/GenBank/DDBJ whole genome shotgun (WGS) entry which is preliminary data.</text>
</comment>
<evidence type="ECO:0000256" key="1">
    <source>
        <dbReference type="SAM" id="MobiDB-lite"/>
    </source>
</evidence>
<dbReference type="EMBL" id="CAXKWB010006193">
    <property type="protein sequence ID" value="CAL4081988.1"/>
    <property type="molecule type" value="Genomic_DNA"/>
</dbReference>